<dbReference type="AlphaFoldDB" id="A0A6I2MML5"/>
<dbReference type="Proteomes" id="UP000441585">
    <property type="component" value="Unassembled WGS sequence"/>
</dbReference>
<feature type="transmembrane region" description="Helical" evidence="1">
    <location>
        <begin position="27"/>
        <end position="49"/>
    </location>
</feature>
<name>A0A6I2MML5_9BACI</name>
<gene>
    <name evidence="2" type="ORF">GJU41_24210</name>
</gene>
<evidence type="ECO:0000256" key="1">
    <source>
        <dbReference type="SAM" id="Phobius"/>
    </source>
</evidence>
<keyword evidence="3" id="KW-1185">Reference proteome</keyword>
<protein>
    <submittedName>
        <fullName evidence="2">DUF2759 family protein</fullName>
    </submittedName>
</protein>
<organism evidence="2 3">
    <name type="scientific">Metabacillus idriensis</name>
    <dbReference type="NCBI Taxonomy" id="324768"/>
    <lineage>
        <taxon>Bacteria</taxon>
        <taxon>Bacillati</taxon>
        <taxon>Bacillota</taxon>
        <taxon>Bacilli</taxon>
        <taxon>Bacillales</taxon>
        <taxon>Bacillaceae</taxon>
        <taxon>Metabacillus</taxon>
    </lineage>
</organism>
<dbReference type="InterPro" id="IPR024490">
    <property type="entry name" value="DUF2759"/>
</dbReference>
<dbReference type="Pfam" id="PF10958">
    <property type="entry name" value="DUF2759"/>
    <property type="match status" value="1"/>
</dbReference>
<proteinExistence type="predicted"/>
<evidence type="ECO:0000313" key="3">
    <source>
        <dbReference type="Proteomes" id="UP000441585"/>
    </source>
</evidence>
<comment type="caution">
    <text evidence="2">The sequence shown here is derived from an EMBL/GenBank/DDBJ whole genome shotgun (WGS) entry which is preliminary data.</text>
</comment>
<accession>A0A6I2MML5</accession>
<keyword evidence="1" id="KW-0472">Membrane</keyword>
<sequence length="57" mass="6203">MGLVIIFALVTLLSAYGLYRSFKGKNVLGIVFAGGTLAVFGWFTFMTIIHHGFPTAH</sequence>
<keyword evidence="1" id="KW-1133">Transmembrane helix</keyword>
<evidence type="ECO:0000313" key="2">
    <source>
        <dbReference type="EMBL" id="MRX57043.1"/>
    </source>
</evidence>
<reference evidence="2 3" key="1">
    <citation type="submission" date="2019-11" db="EMBL/GenBank/DDBJ databases">
        <title>Bacillus idriensis genome.</title>
        <authorList>
            <person name="Konopka E.N."/>
            <person name="Newman J.D."/>
        </authorList>
    </citation>
    <scope>NUCLEOTIDE SEQUENCE [LARGE SCALE GENOMIC DNA]</scope>
    <source>
        <strain evidence="2 3">DSM 19097</strain>
    </source>
</reference>
<keyword evidence="1" id="KW-0812">Transmembrane</keyword>
<dbReference type="RefSeq" id="WP_070876614.1">
    <property type="nucleotide sequence ID" value="NZ_CAJFZX010000001.1"/>
</dbReference>
<dbReference type="EMBL" id="WKKF01000024">
    <property type="protein sequence ID" value="MRX57043.1"/>
    <property type="molecule type" value="Genomic_DNA"/>
</dbReference>